<comment type="caution">
    <text evidence="1">The sequence shown here is derived from an EMBL/GenBank/DDBJ whole genome shotgun (WGS) entry which is preliminary data.</text>
</comment>
<evidence type="ECO:0000313" key="2">
    <source>
        <dbReference type="Proteomes" id="UP000177871"/>
    </source>
</evidence>
<gene>
    <name evidence="1" type="ORF">A2721_02645</name>
</gene>
<organism evidence="1 2">
    <name type="scientific">Candidatus Gottesmanbacteria bacterium RIFCSPHIGHO2_01_FULL_47_48</name>
    <dbReference type="NCBI Taxonomy" id="1798381"/>
    <lineage>
        <taxon>Bacteria</taxon>
        <taxon>Candidatus Gottesmaniibacteriota</taxon>
    </lineage>
</organism>
<dbReference type="EMBL" id="MFJK01000007">
    <property type="protein sequence ID" value="OGG19401.1"/>
    <property type="molecule type" value="Genomic_DNA"/>
</dbReference>
<dbReference type="InterPro" id="IPR043519">
    <property type="entry name" value="NT_sf"/>
</dbReference>
<dbReference type="Proteomes" id="UP000177871">
    <property type="component" value="Unassembled WGS sequence"/>
</dbReference>
<dbReference type="SUPFAM" id="SSF81301">
    <property type="entry name" value="Nucleotidyltransferase"/>
    <property type="match status" value="1"/>
</dbReference>
<sequence>MADYYHDLVTDKSWKTLQELKSQVDFVLIGGWAVYLYTKALKSKDIDIIVNFDQLDRLRSQFEVVKNERLKKYEARREEVQIDVYLPHFSEIGVPIEEVVKRVVSRETFVVPVPEALLILKQFILGQRGLSAKGQKDRLDILSILLSVEVNFREYRKLTQAWGLTSFPSELAELVSTTVRIPELSVDEYQWSKVKKKVLNLVA</sequence>
<name>A0A1F6A3Y1_9BACT</name>
<reference evidence="1 2" key="1">
    <citation type="journal article" date="2016" name="Nat. Commun.">
        <title>Thousands of microbial genomes shed light on interconnected biogeochemical processes in an aquifer system.</title>
        <authorList>
            <person name="Anantharaman K."/>
            <person name="Brown C.T."/>
            <person name="Hug L.A."/>
            <person name="Sharon I."/>
            <person name="Castelle C.J."/>
            <person name="Probst A.J."/>
            <person name="Thomas B.C."/>
            <person name="Singh A."/>
            <person name="Wilkins M.J."/>
            <person name="Karaoz U."/>
            <person name="Brodie E.L."/>
            <person name="Williams K.H."/>
            <person name="Hubbard S.S."/>
            <person name="Banfield J.F."/>
        </authorList>
    </citation>
    <scope>NUCLEOTIDE SEQUENCE [LARGE SCALE GENOMIC DNA]</scope>
</reference>
<evidence type="ECO:0000313" key="1">
    <source>
        <dbReference type="EMBL" id="OGG19401.1"/>
    </source>
</evidence>
<dbReference type="STRING" id="1798381.A2721_02645"/>
<dbReference type="AlphaFoldDB" id="A0A1F6A3Y1"/>
<protein>
    <submittedName>
        <fullName evidence="1">Uncharacterized protein</fullName>
    </submittedName>
</protein>
<proteinExistence type="predicted"/>
<dbReference type="Gene3D" id="3.30.460.40">
    <property type="match status" value="1"/>
</dbReference>
<accession>A0A1F6A3Y1</accession>